<evidence type="ECO:0000259" key="2">
    <source>
        <dbReference type="Pfam" id="PF00296"/>
    </source>
</evidence>
<proteinExistence type="predicted"/>
<dbReference type="InterPro" id="IPR050564">
    <property type="entry name" value="F420-G6PD/mer"/>
</dbReference>
<dbReference type="PANTHER" id="PTHR43244:SF1">
    <property type="entry name" value="5,10-METHYLENETETRAHYDROMETHANOPTERIN REDUCTASE"/>
    <property type="match status" value="1"/>
</dbReference>
<dbReference type="InterPro" id="IPR036661">
    <property type="entry name" value="Luciferase-like_sf"/>
</dbReference>
<dbReference type="RefSeq" id="WP_005099871.1">
    <property type="nucleotide sequence ID" value="NZ_FVGW01000009.1"/>
</dbReference>
<dbReference type="Gene3D" id="3.20.20.30">
    <property type="entry name" value="Luciferase-like domain"/>
    <property type="match status" value="1"/>
</dbReference>
<dbReference type="AlphaFoldDB" id="A0A1U5NYT0"/>
<protein>
    <submittedName>
        <fullName evidence="3">Monooxygenase</fullName>
        <ecNumber evidence="3">1.1.98.2</ecNumber>
    </submittedName>
</protein>
<dbReference type="GO" id="GO:0016705">
    <property type="term" value="F:oxidoreductase activity, acting on paired donors, with incorporation or reduction of molecular oxygen"/>
    <property type="evidence" value="ECO:0007669"/>
    <property type="project" value="InterPro"/>
</dbReference>
<dbReference type="SUPFAM" id="SSF51679">
    <property type="entry name" value="Bacterial luciferase-like"/>
    <property type="match status" value="1"/>
</dbReference>
<dbReference type="EMBL" id="FVGW01000009">
    <property type="protein sequence ID" value="SKM48003.1"/>
    <property type="molecule type" value="Genomic_DNA"/>
</dbReference>
<gene>
    <name evidence="3" type="primary">fgd1_4</name>
    <name evidence="3" type="ORF">SAMEA2259716_04177</name>
</gene>
<evidence type="ECO:0000256" key="1">
    <source>
        <dbReference type="ARBA" id="ARBA00023002"/>
    </source>
</evidence>
<dbReference type="GO" id="GO:0052749">
    <property type="term" value="F:glucose-6-phosphate dehydrogenase (coenzyme F420) activity"/>
    <property type="evidence" value="ECO:0007669"/>
    <property type="project" value="UniProtKB-EC"/>
</dbReference>
<dbReference type="EC" id="1.1.98.2" evidence="3"/>
<evidence type="ECO:0000313" key="3">
    <source>
        <dbReference type="EMBL" id="SKM48003.1"/>
    </source>
</evidence>
<dbReference type="GO" id="GO:0004497">
    <property type="term" value="F:monooxygenase activity"/>
    <property type="evidence" value="ECO:0007669"/>
    <property type="project" value="UniProtKB-KW"/>
</dbReference>
<organism evidence="3 4">
    <name type="scientific">Mycobacteroides abscessus subsp. massiliense</name>
    <dbReference type="NCBI Taxonomy" id="1962118"/>
    <lineage>
        <taxon>Bacteria</taxon>
        <taxon>Bacillati</taxon>
        <taxon>Actinomycetota</taxon>
        <taxon>Actinomycetes</taxon>
        <taxon>Mycobacteriales</taxon>
        <taxon>Mycobacteriaceae</taxon>
        <taxon>Mycobacteroides</taxon>
        <taxon>Mycobacteroides abscessus</taxon>
    </lineage>
</organism>
<accession>A0A1U5NYT0</accession>
<dbReference type="Proteomes" id="UP000190074">
    <property type="component" value="Unassembled WGS sequence"/>
</dbReference>
<keyword evidence="1 3" id="KW-0560">Oxidoreductase</keyword>
<evidence type="ECO:0000313" key="4">
    <source>
        <dbReference type="Proteomes" id="UP000190074"/>
    </source>
</evidence>
<feature type="domain" description="Luciferase-like" evidence="2">
    <location>
        <begin position="9"/>
        <end position="233"/>
    </location>
</feature>
<sequence>MTNYGHSLLFGAFVTPNNNPPHRAVELAVAADQSGLDLVTFQDHPYQARFHDTWTLMSYVASKTSQIIIAGNVLNLPLRQPAVLARSAATLDLLSHGRFEMALGAGGFWEPIAAMGGPRRTPSEARQALDEAIQIMQQMWATDQQGPIHVAGDHYRAIGVKRGPTPAHKISIWVGGYKPKMLELIGRRADGWLPTLSYLPGGPADLTKLNHQIDDAATAAGRNPGDIRRILNINGHFSSQRRGFLAGPVSAWAQDLAQLTHDYGISGFIFPVDDELTIARIAAEVAPATQEILKT</sequence>
<dbReference type="Pfam" id="PF00296">
    <property type="entry name" value="Bac_luciferase"/>
    <property type="match status" value="1"/>
</dbReference>
<dbReference type="PANTHER" id="PTHR43244">
    <property type="match status" value="1"/>
</dbReference>
<keyword evidence="3" id="KW-0503">Monooxygenase</keyword>
<dbReference type="CDD" id="cd01097">
    <property type="entry name" value="Tetrahydromethanopterin_reductase"/>
    <property type="match status" value="1"/>
</dbReference>
<dbReference type="InterPro" id="IPR011251">
    <property type="entry name" value="Luciferase-like_dom"/>
</dbReference>
<reference evidence="3 4" key="1">
    <citation type="submission" date="2016-11" db="EMBL/GenBank/DDBJ databases">
        <authorList>
            <consortium name="Pathogen Informatics"/>
        </authorList>
    </citation>
    <scope>NUCLEOTIDE SEQUENCE [LARGE SCALE GENOMIC DNA]</scope>
    <source>
        <strain evidence="3 4">911</strain>
    </source>
</reference>
<name>A0A1U5NYT0_9MYCO</name>